<dbReference type="PANTHER" id="PTHR32108">
    <property type="entry name" value="DNA-DIRECTED RNA POLYMERASE SUBUNIT ALPHA"/>
    <property type="match status" value="1"/>
</dbReference>
<dbReference type="AlphaFoldDB" id="A0AAV5M8M4"/>
<evidence type="ECO:0000313" key="3">
    <source>
        <dbReference type="Proteomes" id="UP001054252"/>
    </source>
</evidence>
<dbReference type="PANTHER" id="PTHR32108:SF9">
    <property type="entry name" value="REVERSE TRANSCRIPTASE RNASE H-LIKE DOMAIN-CONTAINING PROTEIN"/>
    <property type="match status" value="1"/>
</dbReference>
<organism evidence="2 3">
    <name type="scientific">Rubroshorea leprosula</name>
    <dbReference type="NCBI Taxonomy" id="152421"/>
    <lineage>
        <taxon>Eukaryota</taxon>
        <taxon>Viridiplantae</taxon>
        <taxon>Streptophyta</taxon>
        <taxon>Embryophyta</taxon>
        <taxon>Tracheophyta</taxon>
        <taxon>Spermatophyta</taxon>
        <taxon>Magnoliopsida</taxon>
        <taxon>eudicotyledons</taxon>
        <taxon>Gunneridae</taxon>
        <taxon>Pentapetalae</taxon>
        <taxon>rosids</taxon>
        <taxon>malvids</taxon>
        <taxon>Malvales</taxon>
        <taxon>Dipterocarpaceae</taxon>
        <taxon>Rubroshorea</taxon>
    </lineage>
</organism>
<name>A0AAV5M8M4_9ROSI</name>
<comment type="caution">
    <text evidence="2">The sequence shown here is derived from an EMBL/GenBank/DDBJ whole genome shotgun (WGS) entry which is preliminary data.</text>
</comment>
<dbReference type="CDD" id="cd00303">
    <property type="entry name" value="retropepsin_like"/>
    <property type="match status" value="1"/>
</dbReference>
<dbReference type="EMBL" id="BPVZ01000203">
    <property type="protein sequence ID" value="GKV46141.1"/>
    <property type="molecule type" value="Genomic_DNA"/>
</dbReference>
<evidence type="ECO:0000313" key="2">
    <source>
        <dbReference type="EMBL" id="GKV46141.1"/>
    </source>
</evidence>
<proteinExistence type="predicted"/>
<keyword evidence="3" id="KW-1185">Reference proteome</keyword>
<sequence length="987" mass="111623">MSEENIVINPEKSTVDERVDKLEATMQTMAATLQTINITLSTLTTDSAPSPTSLVPAIPVPPVLIPSSTITPGNRAKDPMVTQLQFPPIYENQPLMGESSSHAPQISSLPFEASHPPLEMNNPTLPTTIPPLMGQVPTIQPNPLVEILRPTLKDGKSREIDHKLQQLEEALKAMQGPQAYGSIDLDDLFYYLGIQTNFKFKQPDFNKYDGSGCPYAHLQIYARKMAPYANDERVLIHYFQDSLSGPASIWFSILDKKKIRTFKDVSQAFMRQYEYNMSLAPTRDSLQRVTKKSNETFKEFAQRWRSEAAKVIPTLADSEICSLFIKSTTRTFRPWLAPCVGYTFAQLVTVGEEIEDGLKTMQAAAVRPPYLDWYDQQVRCEYHNVVGHDTEYCTTLKHRVQDLIDEGKLQLDTKETKGAPNITQNPLPPPDAPTMNMVAFDEVDRPVLENASSWSFDELFAILIEHDLIHTIASVRLDVPPMTIDDALVCFYHFNMKGHTLQNCGDFQRKIIELQRMGSLKFMSAPESEKFRASVMEEYFTKEKPYILQDTTKAQVISQPYVLKTSLSESLMGKTSSVVMPQRSTILNSKVNGVSNMTRNDDEIPDKGNGHTKAFHISVQCKMMNVPHVLIDNGSALNVIPMTVLKQLKVDESHINQCNTVVRAFNGTKKNVIGKIELPMEIGSITFDVDFFIMDISPACNMLLGRPWIHVAGAVSSTLHQKVKYIVNGVLVTVNGEEEHVIRKATTIPYLGVDPGTYESSYHSMECAATSYIHPRFRGKGLKWLNLPKLLLESCFHVIISWEKLKKEDWQRMRAIKKEKCLARLQGRDPRDEPMWVPHIRVTFSRPTEILCPFLNGYVFEEVVVKDITNEVSSDDEEDSFGFNNLFGLANMTDPKERWRRMLVERIFMENHPNFQLIHHAKAPMGSHESVPLKTVKVESLCDSWGNLTINALDEKKLEFDRGISLVNGSSQANWLAKLLLVAFISE</sequence>
<accession>A0AAV5M8M4</accession>
<dbReference type="Gene3D" id="2.40.70.10">
    <property type="entry name" value="Acid Proteases"/>
    <property type="match status" value="1"/>
</dbReference>
<dbReference type="Pfam" id="PF03732">
    <property type="entry name" value="Retrotrans_gag"/>
    <property type="match status" value="1"/>
</dbReference>
<dbReference type="InterPro" id="IPR021109">
    <property type="entry name" value="Peptidase_aspartic_dom_sf"/>
</dbReference>
<gene>
    <name evidence="2" type="ORF">SLEP1_g53148</name>
</gene>
<reference evidence="2 3" key="1">
    <citation type="journal article" date="2021" name="Commun. Biol.">
        <title>The genome of Shorea leprosula (Dipterocarpaceae) highlights the ecological relevance of drought in aseasonal tropical rainforests.</title>
        <authorList>
            <person name="Ng K.K.S."/>
            <person name="Kobayashi M.J."/>
            <person name="Fawcett J.A."/>
            <person name="Hatakeyama M."/>
            <person name="Paape T."/>
            <person name="Ng C.H."/>
            <person name="Ang C.C."/>
            <person name="Tnah L.H."/>
            <person name="Lee C.T."/>
            <person name="Nishiyama T."/>
            <person name="Sese J."/>
            <person name="O'Brien M.J."/>
            <person name="Copetti D."/>
            <person name="Mohd Noor M.I."/>
            <person name="Ong R.C."/>
            <person name="Putra M."/>
            <person name="Sireger I.Z."/>
            <person name="Indrioko S."/>
            <person name="Kosugi Y."/>
            <person name="Izuno A."/>
            <person name="Isagi Y."/>
            <person name="Lee S.L."/>
            <person name="Shimizu K.K."/>
        </authorList>
    </citation>
    <scope>NUCLEOTIDE SEQUENCE [LARGE SCALE GENOMIC DNA]</scope>
    <source>
        <strain evidence="2">214</strain>
    </source>
</reference>
<evidence type="ECO:0000259" key="1">
    <source>
        <dbReference type="Pfam" id="PF03732"/>
    </source>
</evidence>
<dbReference type="InterPro" id="IPR005162">
    <property type="entry name" value="Retrotrans_gag_dom"/>
</dbReference>
<dbReference type="Proteomes" id="UP001054252">
    <property type="component" value="Unassembled WGS sequence"/>
</dbReference>
<protein>
    <recommendedName>
        <fullName evidence="1">Retrotransposon gag domain-containing protein</fullName>
    </recommendedName>
</protein>
<feature type="domain" description="Retrotransposon gag" evidence="1">
    <location>
        <begin position="239"/>
        <end position="309"/>
    </location>
</feature>